<evidence type="ECO:0000313" key="6">
    <source>
        <dbReference type="Proteomes" id="UP000228531"/>
    </source>
</evidence>
<dbReference type="AlphaFoldDB" id="A0A2M8W017"/>
<dbReference type="Pfam" id="PF03480">
    <property type="entry name" value="DctP"/>
    <property type="match status" value="1"/>
</dbReference>
<dbReference type="EMBL" id="PGTY01000005">
    <property type="protein sequence ID" value="PJI84268.1"/>
    <property type="molecule type" value="Genomic_DNA"/>
</dbReference>
<organism evidence="5 6">
    <name type="scientific">Yoonia maricola</name>
    <dbReference type="NCBI Taxonomy" id="420999"/>
    <lineage>
        <taxon>Bacteria</taxon>
        <taxon>Pseudomonadati</taxon>
        <taxon>Pseudomonadota</taxon>
        <taxon>Alphaproteobacteria</taxon>
        <taxon>Rhodobacterales</taxon>
        <taxon>Paracoccaceae</taxon>
        <taxon>Yoonia</taxon>
    </lineage>
</organism>
<evidence type="ECO:0000256" key="3">
    <source>
        <dbReference type="ARBA" id="ARBA00022764"/>
    </source>
</evidence>
<keyword evidence="2 4" id="KW-0732">Signal</keyword>
<name>A0A2M8W017_9RHOB</name>
<reference evidence="5 6" key="1">
    <citation type="submission" date="2017-11" db="EMBL/GenBank/DDBJ databases">
        <title>Genomic Encyclopedia of Archaeal and Bacterial Type Strains, Phase II (KMG-II): From Individual Species to Whole Genera.</title>
        <authorList>
            <person name="Goeker M."/>
        </authorList>
    </citation>
    <scope>NUCLEOTIDE SEQUENCE [LARGE SCALE GENOMIC DNA]</scope>
    <source>
        <strain evidence="5 6">DSM 29128</strain>
    </source>
</reference>
<comment type="caution">
    <text evidence="5">The sequence shown here is derived from an EMBL/GenBank/DDBJ whole genome shotgun (WGS) entry which is preliminary data.</text>
</comment>
<feature type="chain" id="PRO_5014857487" evidence="4">
    <location>
        <begin position="28"/>
        <end position="400"/>
    </location>
</feature>
<dbReference type="RefSeq" id="WP_245834497.1">
    <property type="nucleotide sequence ID" value="NZ_PGTY01000005.1"/>
</dbReference>
<dbReference type="GO" id="GO:0055085">
    <property type="term" value="P:transmembrane transport"/>
    <property type="evidence" value="ECO:0007669"/>
    <property type="project" value="InterPro"/>
</dbReference>
<dbReference type="GO" id="GO:0042597">
    <property type="term" value="C:periplasmic space"/>
    <property type="evidence" value="ECO:0007669"/>
    <property type="project" value="UniProtKB-SubCell"/>
</dbReference>
<feature type="signal peptide" evidence="4">
    <location>
        <begin position="1"/>
        <end position="27"/>
    </location>
</feature>
<protein>
    <submittedName>
        <fullName evidence="5">TRAP-type C4-dicarboxylate transport system substrate-binding protein</fullName>
    </submittedName>
</protein>
<dbReference type="PANTHER" id="PTHR33376">
    <property type="match status" value="1"/>
</dbReference>
<dbReference type="Gene3D" id="3.40.190.170">
    <property type="entry name" value="Bacterial extracellular solute-binding protein, family 7"/>
    <property type="match status" value="1"/>
</dbReference>
<dbReference type="InterPro" id="IPR038404">
    <property type="entry name" value="TRAP_DctP_sf"/>
</dbReference>
<accession>A0A2M8W017</accession>
<gene>
    <name evidence="5" type="ORF">BC777_3809</name>
</gene>
<evidence type="ECO:0000256" key="1">
    <source>
        <dbReference type="ARBA" id="ARBA00004418"/>
    </source>
</evidence>
<dbReference type="PANTHER" id="PTHR33376:SF15">
    <property type="entry name" value="BLL6794 PROTEIN"/>
    <property type="match status" value="1"/>
</dbReference>
<evidence type="ECO:0000313" key="5">
    <source>
        <dbReference type="EMBL" id="PJI84268.1"/>
    </source>
</evidence>
<dbReference type="Proteomes" id="UP000228531">
    <property type="component" value="Unassembled WGS sequence"/>
</dbReference>
<sequence>MFDWIKGKGAATGTLMVALALPASVTAQEVELRMENNSGPVLTGTLLEVTDTSFVINSTLGPMRVSRDMFSCFGAGCPTDASAEAAGPIVWDVSLWGSRRAFTEHVERLAELVDEKTGGEFTLNIDYGGLSPSRENLDNIAAGTFEMAQFCNGYHPEKTPLLSVLELPFLGVSSLELERELSVAVYNHPAVVADMSRWNATLLMPSPQPQNNIIGVGQPPMSLGSFRGMTIRSSGGVGLAIEALGAESVTIPAPNVREALSEGSVQAAAFAPHAHMAFRTVESGVWWTSNLNPGTSNCPVVVNTDALDSLSTPNRVALLSSVEEALDHYVDYYTNVTMADWGPAMQENFVMELNINDEILAAIDEEVAAPAAQQWIAVNSAAGLPAQELYDLVTDMIAAY</sequence>
<keyword evidence="3" id="KW-0574">Periplasm</keyword>
<comment type="subcellular location">
    <subcellularLocation>
        <location evidence="1">Periplasm</location>
    </subcellularLocation>
</comment>
<dbReference type="InterPro" id="IPR018389">
    <property type="entry name" value="DctP_fam"/>
</dbReference>
<evidence type="ECO:0000256" key="4">
    <source>
        <dbReference type="SAM" id="SignalP"/>
    </source>
</evidence>
<keyword evidence="6" id="KW-1185">Reference proteome</keyword>
<proteinExistence type="predicted"/>
<evidence type="ECO:0000256" key="2">
    <source>
        <dbReference type="ARBA" id="ARBA00022729"/>
    </source>
</evidence>